<evidence type="ECO:0000313" key="4">
    <source>
        <dbReference type="Proteomes" id="UP000050741"/>
    </source>
</evidence>
<keyword evidence="4" id="KW-1185">Reference proteome</keyword>
<dbReference type="SMART" id="SM00355">
    <property type="entry name" value="ZnF_C2H2"/>
    <property type="match status" value="2"/>
</dbReference>
<evidence type="ECO:0000256" key="2">
    <source>
        <dbReference type="SAM" id="MobiDB-lite"/>
    </source>
</evidence>
<dbReference type="InterPro" id="IPR013087">
    <property type="entry name" value="Znf_C2H2_type"/>
</dbReference>
<organism evidence="4 5">
    <name type="scientific">Globodera pallida</name>
    <name type="common">Potato cyst nematode worm</name>
    <name type="synonym">Heterodera pallida</name>
    <dbReference type="NCBI Taxonomy" id="36090"/>
    <lineage>
        <taxon>Eukaryota</taxon>
        <taxon>Metazoa</taxon>
        <taxon>Ecdysozoa</taxon>
        <taxon>Nematoda</taxon>
        <taxon>Chromadorea</taxon>
        <taxon>Rhabditida</taxon>
        <taxon>Tylenchina</taxon>
        <taxon>Tylenchomorpha</taxon>
        <taxon>Tylenchoidea</taxon>
        <taxon>Heteroderidae</taxon>
        <taxon>Heteroderinae</taxon>
        <taxon>Globodera</taxon>
    </lineage>
</organism>
<dbReference type="PROSITE" id="PS50157">
    <property type="entry name" value="ZINC_FINGER_C2H2_2"/>
    <property type="match status" value="1"/>
</dbReference>
<proteinExistence type="predicted"/>
<keyword evidence="1" id="KW-0863">Zinc-finger</keyword>
<feature type="domain" description="C2H2-type" evidence="3">
    <location>
        <begin position="303"/>
        <end position="333"/>
    </location>
</feature>
<reference evidence="4" key="2">
    <citation type="submission" date="2014-05" db="EMBL/GenBank/DDBJ databases">
        <title>The genome and life-stage specific transcriptomes of Globodera pallida elucidate key aspects of plant parasitism by a cyst nematode.</title>
        <authorList>
            <person name="Cotton J.A."/>
            <person name="Lilley C.J."/>
            <person name="Jones L.M."/>
            <person name="Kikuchi T."/>
            <person name="Reid A.J."/>
            <person name="Thorpe P."/>
            <person name="Tsai I.J."/>
            <person name="Beasley H."/>
            <person name="Blok V."/>
            <person name="Cock P.J.A."/>
            <person name="Van den Akker S.E."/>
            <person name="Holroyd N."/>
            <person name="Hunt M."/>
            <person name="Mantelin S."/>
            <person name="Naghra H."/>
            <person name="Pain A."/>
            <person name="Palomares-Rius J.E."/>
            <person name="Zarowiecki M."/>
            <person name="Berriman M."/>
            <person name="Jones J.T."/>
            <person name="Urwin P.E."/>
        </authorList>
    </citation>
    <scope>NUCLEOTIDE SEQUENCE [LARGE SCALE GENOMIC DNA]</scope>
    <source>
        <strain evidence="4">Lindley</strain>
    </source>
</reference>
<evidence type="ECO:0000313" key="5">
    <source>
        <dbReference type="WBParaSite" id="GPLIN_000810500"/>
    </source>
</evidence>
<evidence type="ECO:0000256" key="1">
    <source>
        <dbReference type="PROSITE-ProRule" id="PRU00042"/>
    </source>
</evidence>
<accession>A0A183C5G0</accession>
<feature type="region of interest" description="Disordered" evidence="2">
    <location>
        <begin position="26"/>
        <end position="87"/>
    </location>
</feature>
<dbReference type="InterPro" id="IPR036236">
    <property type="entry name" value="Znf_C2H2_sf"/>
</dbReference>
<name>A0A183C5G0_GLOPA</name>
<dbReference type="Gene3D" id="3.30.160.60">
    <property type="entry name" value="Classic Zinc Finger"/>
    <property type="match status" value="1"/>
</dbReference>
<reference evidence="5" key="3">
    <citation type="submission" date="2016-06" db="UniProtKB">
        <authorList>
            <consortium name="WormBaseParasite"/>
        </authorList>
    </citation>
    <scope>IDENTIFICATION</scope>
</reference>
<dbReference type="GO" id="GO:0008270">
    <property type="term" value="F:zinc ion binding"/>
    <property type="evidence" value="ECO:0007669"/>
    <property type="project" value="UniProtKB-KW"/>
</dbReference>
<feature type="region of interest" description="Disordered" evidence="2">
    <location>
        <begin position="150"/>
        <end position="175"/>
    </location>
</feature>
<dbReference type="AlphaFoldDB" id="A0A183C5G0"/>
<dbReference type="SUPFAM" id="SSF57667">
    <property type="entry name" value="beta-beta-alpha zinc fingers"/>
    <property type="match status" value="1"/>
</dbReference>
<sequence>MPATSSSSTTSTSEIVSLLLAPPKAQLENVRSTSHKKPNLSSNPAPAMKEASAEFDRQNLLDPKLPSTIVPSSVDQAVPTKAPAESYDANVERESLVCTEECAAEKVDQQQQQLRAEKSINEGGLDSGGVACSSAAVECADRRPVRSVMARSPLKVRKRKKSDDDDGTEAAGEVLEPDALALDMASPRATSGGPIPCRWMRCMKRFANDNELYDHLATDHVEQLGKLVLAEQREHEQLNAAGGSVVRRRRSNDANGRDAMLAERFRCRWRKCEMHARRGDAQKKLDWLLTHLFIRHAPKAQRHKCLFADCSLRFQKLQALKDHLRSAHDDITPKANGRRSCGDATKVTWFELRPCIHMQNVHDSLDSRTVEWIRRRLHVTLGGLLGAGDAAEAGTDFFVDAADEPLCTASSSVLAPKQQKQQKIGRMSRNETIVHLRNAFLPRRRQLPTSLPVA</sequence>
<reference evidence="4" key="1">
    <citation type="submission" date="2013-12" db="EMBL/GenBank/DDBJ databases">
        <authorList>
            <person name="Aslett M."/>
        </authorList>
    </citation>
    <scope>NUCLEOTIDE SEQUENCE [LARGE SCALE GENOMIC DNA]</scope>
    <source>
        <strain evidence="4">Lindley</strain>
    </source>
</reference>
<keyword evidence="1" id="KW-0862">Zinc</keyword>
<dbReference type="PROSITE" id="PS00028">
    <property type="entry name" value="ZINC_FINGER_C2H2_1"/>
    <property type="match status" value="2"/>
</dbReference>
<dbReference type="WBParaSite" id="GPLIN_000810500">
    <property type="protein sequence ID" value="GPLIN_000810500"/>
    <property type="gene ID" value="GPLIN_000810500"/>
</dbReference>
<keyword evidence="1" id="KW-0479">Metal-binding</keyword>
<evidence type="ECO:0000259" key="3">
    <source>
        <dbReference type="PROSITE" id="PS50157"/>
    </source>
</evidence>
<protein>
    <submittedName>
        <fullName evidence="5">C2H2-type domain-containing protein</fullName>
    </submittedName>
</protein>
<dbReference type="Proteomes" id="UP000050741">
    <property type="component" value="Unassembled WGS sequence"/>
</dbReference>